<gene>
    <name evidence="1" type="ORF">LY79DRAFT_564090</name>
</gene>
<keyword evidence="2" id="KW-1185">Reference proteome</keyword>
<dbReference type="RefSeq" id="XP_060410678.1">
    <property type="nucleotide sequence ID" value="XM_060558614.1"/>
</dbReference>
<dbReference type="Proteomes" id="UP001230504">
    <property type="component" value="Unassembled WGS sequence"/>
</dbReference>
<sequence length="53" mass="6076">MGMGIETGLLDLGHFVLDLRWLDFPINCGEIEPFLWSMPVFSTASILFWWGDT</sequence>
<protein>
    <submittedName>
        <fullName evidence="1">Uncharacterized protein</fullName>
    </submittedName>
</protein>
<accession>A0AAD8PST9</accession>
<dbReference type="AlphaFoldDB" id="A0AAD8PST9"/>
<organism evidence="1 2">
    <name type="scientific">Colletotrichum navitas</name>
    <dbReference type="NCBI Taxonomy" id="681940"/>
    <lineage>
        <taxon>Eukaryota</taxon>
        <taxon>Fungi</taxon>
        <taxon>Dikarya</taxon>
        <taxon>Ascomycota</taxon>
        <taxon>Pezizomycotina</taxon>
        <taxon>Sordariomycetes</taxon>
        <taxon>Hypocreomycetidae</taxon>
        <taxon>Glomerellales</taxon>
        <taxon>Glomerellaceae</taxon>
        <taxon>Colletotrichum</taxon>
        <taxon>Colletotrichum graminicola species complex</taxon>
    </lineage>
</organism>
<comment type="caution">
    <text evidence="1">The sequence shown here is derived from an EMBL/GenBank/DDBJ whole genome shotgun (WGS) entry which is preliminary data.</text>
</comment>
<evidence type="ECO:0000313" key="2">
    <source>
        <dbReference type="Proteomes" id="UP001230504"/>
    </source>
</evidence>
<dbReference type="GeneID" id="85442854"/>
<reference evidence="1" key="1">
    <citation type="submission" date="2021-06" db="EMBL/GenBank/DDBJ databases">
        <title>Comparative genomics, transcriptomics and evolutionary studies reveal genomic signatures of adaptation to plant cell wall in hemibiotrophic fungi.</title>
        <authorList>
            <consortium name="DOE Joint Genome Institute"/>
            <person name="Baroncelli R."/>
            <person name="Diaz J.F."/>
            <person name="Benocci T."/>
            <person name="Peng M."/>
            <person name="Battaglia E."/>
            <person name="Haridas S."/>
            <person name="Andreopoulos W."/>
            <person name="Labutti K."/>
            <person name="Pangilinan J."/>
            <person name="Floch G.L."/>
            <person name="Makela M.R."/>
            <person name="Henrissat B."/>
            <person name="Grigoriev I.V."/>
            <person name="Crouch J.A."/>
            <person name="De Vries R.P."/>
            <person name="Sukno S.A."/>
            <person name="Thon M.R."/>
        </authorList>
    </citation>
    <scope>NUCLEOTIDE SEQUENCE</scope>
    <source>
        <strain evidence="1">CBS 125086</strain>
    </source>
</reference>
<dbReference type="EMBL" id="JAHLJV010000065">
    <property type="protein sequence ID" value="KAK1579555.1"/>
    <property type="molecule type" value="Genomic_DNA"/>
</dbReference>
<proteinExistence type="predicted"/>
<name>A0AAD8PST9_9PEZI</name>
<evidence type="ECO:0000313" key="1">
    <source>
        <dbReference type="EMBL" id="KAK1579555.1"/>
    </source>
</evidence>